<organism evidence="1 2">
    <name type="scientific">Rhabditophanes sp. KR3021</name>
    <dbReference type="NCBI Taxonomy" id="114890"/>
    <lineage>
        <taxon>Eukaryota</taxon>
        <taxon>Metazoa</taxon>
        <taxon>Ecdysozoa</taxon>
        <taxon>Nematoda</taxon>
        <taxon>Chromadorea</taxon>
        <taxon>Rhabditida</taxon>
        <taxon>Tylenchina</taxon>
        <taxon>Panagrolaimomorpha</taxon>
        <taxon>Strongyloidoidea</taxon>
        <taxon>Alloionematidae</taxon>
        <taxon>Rhabditophanes</taxon>
    </lineage>
</organism>
<sequence>MYGWSVCIGFNDIKVKIKPNSEPNQQYKVGAKTKLDDNVVIQIKAYKYFGAQLYYLNVQTNYMRKVLRKKPLNTTLLKNS</sequence>
<evidence type="ECO:0000313" key="1">
    <source>
        <dbReference type="Proteomes" id="UP000095286"/>
    </source>
</evidence>
<accession>A0AC35UHB0</accession>
<name>A0AC35UHB0_9BILA</name>
<proteinExistence type="predicted"/>
<evidence type="ECO:0000313" key="2">
    <source>
        <dbReference type="WBParaSite" id="RSKR_0001081966.1"/>
    </source>
</evidence>
<protein>
    <submittedName>
        <fullName evidence="2">Transposase</fullName>
    </submittedName>
</protein>
<dbReference type="Proteomes" id="UP000095286">
    <property type="component" value="Unplaced"/>
</dbReference>
<reference evidence="2" key="1">
    <citation type="submission" date="2016-11" db="UniProtKB">
        <authorList>
            <consortium name="WormBaseParasite"/>
        </authorList>
    </citation>
    <scope>IDENTIFICATION</scope>
    <source>
        <strain evidence="2">KR3021</strain>
    </source>
</reference>
<dbReference type="WBParaSite" id="RSKR_0001081966.1">
    <property type="protein sequence ID" value="RSKR_0001081966.1"/>
    <property type="gene ID" value="RSKR_0001081966"/>
</dbReference>